<gene>
    <name evidence="1" type="ORF">K0B96_09395</name>
</gene>
<dbReference type="EMBL" id="CP080507">
    <property type="protein sequence ID" value="QYM77542.1"/>
    <property type="molecule type" value="Genomic_DNA"/>
</dbReference>
<name>A0A8F9XF06_9BACT</name>
<sequence length="205" mass="22529">MPGASLQTDAFVLGKRPPSDAFQTLTCFSAEHGPLLVLQRLPKKSAGTSTLLDLFDEAALVLEASNQGQLWFVKEVRLLARPAGIGQSYATLEVASRFAQLIARNHVAPESRADVYRLVHQAFAAFASAARADIALFKSLYRFARDQGYPLKEQWFPSLTAPDQTQVTTLLNRPLAGQSAAPADVARLQTSLEDYLRRETEILLD</sequence>
<dbReference type="RefSeq" id="WP_220160647.1">
    <property type="nucleotide sequence ID" value="NZ_CP080507.1"/>
</dbReference>
<accession>A0A8F9XF06</accession>
<dbReference type="AlphaFoldDB" id="A0A8F9XF06"/>
<protein>
    <recommendedName>
        <fullName evidence="3">DNA repair protein RecO</fullName>
    </recommendedName>
</protein>
<organism evidence="1 2">
    <name type="scientific">Horticoccus luteus</name>
    <dbReference type="NCBI Taxonomy" id="2862869"/>
    <lineage>
        <taxon>Bacteria</taxon>
        <taxon>Pseudomonadati</taxon>
        <taxon>Verrucomicrobiota</taxon>
        <taxon>Opitutia</taxon>
        <taxon>Opitutales</taxon>
        <taxon>Opitutaceae</taxon>
        <taxon>Horticoccus</taxon>
    </lineage>
</organism>
<evidence type="ECO:0000313" key="1">
    <source>
        <dbReference type="EMBL" id="QYM77542.1"/>
    </source>
</evidence>
<proteinExistence type="predicted"/>
<dbReference type="KEGG" id="ole:K0B96_09395"/>
<evidence type="ECO:0000313" key="2">
    <source>
        <dbReference type="Proteomes" id="UP000825051"/>
    </source>
</evidence>
<reference evidence="1" key="1">
    <citation type="submission" date="2021-08" db="EMBL/GenBank/DDBJ databases">
        <title>Genome of a novel bacterium of the phylum Verrucomicrobia, Oleiharenicola sp. KSB-15.</title>
        <authorList>
            <person name="Chung J.-H."/>
            <person name="Ahn J.-H."/>
            <person name="Yoon Y."/>
            <person name="Kim D.-Y."/>
            <person name="An S.-H."/>
            <person name="Park I."/>
            <person name="Yeon J."/>
        </authorList>
    </citation>
    <scope>NUCLEOTIDE SEQUENCE</scope>
    <source>
        <strain evidence="1">KSB-15</strain>
    </source>
</reference>
<keyword evidence="2" id="KW-1185">Reference proteome</keyword>
<dbReference type="Proteomes" id="UP000825051">
    <property type="component" value="Chromosome"/>
</dbReference>
<evidence type="ECO:0008006" key="3">
    <source>
        <dbReference type="Google" id="ProtNLM"/>
    </source>
</evidence>